<dbReference type="Proteomes" id="UP001610335">
    <property type="component" value="Unassembled WGS sequence"/>
</dbReference>
<name>A0ABR4IVB6_9EURO</name>
<evidence type="ECO:0000259" key="4">
    <source>
        <dbReference type="Pfam" id="PF17389"/>
    </source>
</evidence>
<reference evidence="6 7" key="1">
    <citation type="submission" date="2024-07" db="EMBL/GenBank/DDBJ databases">
        <title>Section-level genome sequencing and comparative genomics of Aspergillus sections Usti and Cavernicolus.</title>
        <authorList>
            <consortium name="Lawrence Berkeley National Laboratory"/>
            <person name="Nybo J.L."/>
            <person name="Vesth T.C."/>
            <person name="Theobald S."/>
            <person name="Frisvad J.C."/>
            <person name="Larsen T.O."/>
            <person name="Kjaerboelling I."/>
            <person name="Rothschild-Mancinelli K."/>
            <person name="Lyhne E.K."/>
            <person name="Kogle M.E."/>
            <person name="Barry K."/>
            <person name="Clum A."/>
            <person name="Na H."/>
            <person name="Ledsgaard L."/>
            <person name="Lin J."/>
            <person name="Lipzen A."/>
            <person name="Kuo A."/>
            <person name="Riley R."/>
            <person name="Mondo S."/>
            <person name="LaButti K."/>
            <person name="Haridas S."/>
            <person name="Pangalinan J."/>
            <person name="Salamov A.A."/>
            <person name="Simmons B.A."/>
            <person name="Magnuson J.K."/>
            <person name="Chen J."/>
            <person name="Drula E."/>
            <person name="Henrissat B."/>
            <person name="Wiebenga A."/>
            <person name="Lubbers R.J."/>
            <person name="Gomes A.C."/>
            <person name="Makela M.R."/>
            <person name="Stajich J."/>
            <person name="Grigoriev I.V."/>
            <person name="Mortensen U.H."/>
            <person name="De vries R.P."/>
            <person name="Baker S.E."/>
            <person name="Andersen M.R."/>
        </authorList>
    </citation>
    <scope>NUCLEOTIDE SEQUENCE [LARGE SCALE GENOMIC DNA]</scope>
    <source>
        <strain evidence="6 7">CBS 600.67</strain>
    </source>
</reference>
<organism evidence="6 7">
    <name type="scientific">Aspergillus cavernicola</name>
    <dbReference type="NCBI Taxonomy" id="176166"/>
    <lineage>
        <taxon>Eukaryota</taxon>
        <taxon>Fungi</taxon>
        <taxon>Dikarya</taxon>
        <taxon>Ascomycota</taxon>
        <taxon>Pezizomycotina</taxon>
        <taxon>Eurotiomycetes</taxon>
        <taxon>Eurotiomycetidae</taxon>
        <taxon>Eurotiales</taxon>
        <taxon>Aspergillaceae</taxon>
        <taxon>Aspergillus</taxon>
        <taxon>Aspergillus subgen. Nidulantes</taxon>
    </lineage>
</organism>
<evidence type="ECO:0000256" key="3">
    <source>
        <dbReference type="ARBA" id="ARBA00022801"/>
    </source>
</evidence>
<dbReference type="Gene3D" id="1.50.10.10">
    <property type="match status" value="1"/>
</dbReference>
<dbReference type="PANTHER" id="PTHR33307">
    <property type="entry name" value="ALPHA-RHAMNOSIDASE (EUROFUNG)"/>
    <property type="match status" value="1"/>
</dbReference>
<dbReference type="EC" id="3.2.1.40" evidence="2"/>
<comment type="catalytic activity">
    <reaction evidence="1">
        <text>Hydrolysis of terminal non-reducing alpha-L-rhamnose residues in alpha-L-rhamnosides.</text>
        <dbReference type="EC" id="3.2.1.40"/>
    </reaction>
</comment>
<evidence type="ECO:0000259" key="5">
    <source>
        <dbReference type="Pfam" id="PF17390"/>
    </source>
</evidence>
<feature type="domain" description="Alpha-L-rhamnosidase six-hairpin glycosidase" evidence="4">
    <location>
        <begin position="3"/>
        <end position="89"/>
    </location>
</feature>
<dbReference type="PANTHER" id="PTHR33307:SF6">
    <property type="entry name" value="ALPHA-RHAMNOSIDASE (EUROFUNG)-RELATED"/>
    <property type="match status" value="1"/>
</dbReference>
<sequence>MPKFRVATGFAGTPIIFQALTETNHLNLAYRMLMEDRCPSWLYPITQGATTIWECWDSMLPDGSINPGSMTSFNHYALGSVLSWLHEKVGGLRPLEPGWKTALVSPQPGDPLTSASVSYESSYGTWSCRWQLVPDGDGKMALVVGVSVPPNTTAIIRLFAIPEKRVGSGHYQFRVPYCPEPNAPEAIAPYITNPGQGI</sequence>
<dbReference type="InterPro" id="IPR035396">
    <property type="entry name" value="Bac_rhamnosid6H"/>
</dbReference>
<evidence type="ECO:0000256" key="1">
    <source>
        <dbReference type="ARBA" id="ARBA00001445"/>
    </source>
</evidence>
<evidence type="ECO:0000313" key="7">
    <source>
        <dbReference type="Proteomes" id="UP001610335"/>
    </source>
</evidence>
<evidence type="ECO:0000313" key="6">
    <source>
        <dbReference type="EMBL" id="KAL2830817.1"/>
    </source>
</evidence>
<feature type="domain" description="Alpha-L-rhamnosidase C-terminal" evidence="5">
    <location>
        <begin position="91"/>
        <end position="170"/>
    </location>
</feature>
<protein>
    <recommendedName>
        <fullName evidence="2">alpha-L-rhamnosidase</fullName>
        <ecNumber evidence="2">3.2.1.40</ecNumber>
    </recommendedName>
</protein>
<proteinExistence type="predicted"/>
<dbReference type="Gene3D" id="2.60.420.10">
    <property type="entry name" value="Maltose phosphorylase, domain 3"/>
    <property type="match status" value="1"/>
</dbReference>
<dbReference type="Pfam" id="PF17390">
    <property type="entry name" value="Bac_rhamnosid_C"/>
    <property type="match status" value="1"/>
</dbReference>
<keyword evidence="7" id="KW-1185">Reference proteome</keyword>
<dbReference type="InterPro" id="IPR035398">
    <property type="entry name" value="Bac_rhamnosid_C"/>
</dbReference>
<accession>A0ABR4IVB6</accession>
<evidence type="ECO:0000256" key="2">
    <source>
        <dbReference type="ARBA" id="ARBA00012652"/>
    </source>
</evidence>
<dbReference type="SUPFAM" id="SSF48208">
    <property type="entry name" value="Six-hairpin glycosidases"/>
    <property type="match status" value="1"/>
</dbReference>
<keyword evidence="3" id="KW-0378">Hydrolase</keyword>
<comment type="caution">
    <text evidence="6">The sequence shown here is derived from an EMBL/GenBank/DDBJ whole genome shotgun (WGS) entry which is preliminary data.</text>
</comment>
<dbReference type="InterPro" id="IPR012341">
    <property type="entry name" value="6hp_glycosidase-like_sf"/>
</dbReference>
<dbReference type="InterPro" id="IPR008928">
    <property type="entry name" value="6-hairpin_glycosidase_sf"/>
</dbReference>
<dbReference type="Pfam" id="PF17389">
    <property type="entry name" value="Bac_rhamnosid6H"/>
    <property type="match status" value="1"/>
</dbReference>
<dbReference type="EMBL" id="JBFXLS010000011">
    <property type="protein sequence ID" value="KAL2830817.1"/>
    <property type="molecule type" value="Genomic_DNA"/>
</dbReference>
<gene>
    <name evidence="6" type="ORF">BDW59DRAFT_158257</name>
</gene>
<dbReference type="InterPro" id="IPR016007">
    <property type="entry name" value="Alpha_rhamnosid"/>
</dbReference>